<evidence type="ECO:0000313" key="1">
    <source>
        <dbReference type="EMBL" id="CAK9149534.1"/>
    </source>
</evidence>
<gene>
    <name evidence="1" type="ORF">ILEXP_LOCUS17586</name>
</gene>
<dbReference type="EMBL" id="CAUOFW020001892">
    <property type="protein sequence ID" value="CAK9149534.1"/>
    <property type="molecule type" value="Genomic_DNA"/>
</dbReference>
<name>A0ABC8RX18_9AQUA</name>
<organism evidence="1 2">
    <name type="scientific">Ilex paraguariensis</name>
    <name type="common">yerba mate</name>
    <dbReference type="NCBI Taxonomy" id="185542"/>
    <lineage>
        <taxon>Eukaryota</taxon>
        <taxon>Viridiplantae</taxon>
        <taxon>Streptophyta</taxon>
        <taxon>Embryophyta</taxon>
        <taxon>Tracheophyta</taxon>
        <taxon>Spermatophyta</taxon>
        <taxon>Magnoliopsida</taxon>
        <taxon>eudicotyledons</taxon>
        <taxon>Gunneridae</taxon>
        <taxon>Pentapetalae</taxon>
        <taxon>asterids</taxon>
        <taxon>campanulids</taxon>
        <taxon>Aquifoliales</taxon>
        <taxon>Aquifoliaceae</taxon>
        <taxon>Ilex</taxon>
    </lineage>
</organism>
<accession>A0ABC8RX18</accession>
<keyword evidence="2" id="KW-1185">Reference proteome</keyword>
<comment type="caution">
    <text evidence="1">The sequence shown here is derived from an EMBL/GenBank/DDBJ whole genome shotgun (WGS) entry which is preliminary data.</text>
</comment>
<sequence>MELICVFVCPWACRMELLLIQNWLVPIQHVWPQHEQSLFSHCPQLFKTTVALLLPDVTSQLLQCSWTILLSWNAATIVPMKCMPTDKTSIKVVMTRANVVIILTIAINVVVTHLTKSPTKRNPIVNEGWVTTSEKAGREKK</sequence>
<protein>
    <submittedName>
        <fullName evidence="1">Uncharacterized protein</fullName>
    </submittedName>
</protein>
<dbReference type="Proteomes" id="UP001642360">
    <property type="component" value="Unassembled WGS sequence"/>
</dbReference>
<reference evidence="1 2" key="1">
    <citation type="submission" date="2024-02" db="EMBL/GenBank/DDBJ databases">
        <authorList>
            <person name="Vignale AGUSTIN F."/>
            <person name="Sosa J E."/>
            <person name="Modenutti C."/>
        </authorList>
    </citation>
    <scope>NUCLEOTIDE SEQUENCE [LARGE SCALE GENOMIC DNA]</scope>
</reference>
<proteinExistence type="predicted"/>
<dbReference type="AlphaFoldDB" id="A0ABC8RX18"/>
<evidence type="ECO:0000313" key="2">
    <source>
        <dbReference type="Proteomes" id="UP001642360"/>
    </source>
</evidence>